<feature type="transmembrane region" description="Helical" evidence="2">
    <location>
        <begin position="23"/>
        <end position="42"/>
    </location>
</feature>
<keyword evidence="2" id="KW-1133">Transmembrane helix</keyword>
<evidence type="ECO:0000313" key="3">
    <source>
        <dbReference type="EMBL" id="RLP82935.1"/>
    </source>
</evidence>
<feature type="region of interest" description="Disordered" evidence="1">
    <location>
        <begin position="48"/>
        <end position="97"/>
    </location>
</feature>
<keyword evidence="2" id="KW-0472">Membrane</keyword>
<organism evidence="3 4">
    <name type="scientific">Mycetocola lacteus</name>
    <dbReference type="NCBI Taxonomy" id="76637"/>
    <lineage>
        <taxon>Bacteria</taxon>
        <taxon>Bacillati</taxon>
        <taxon>Actinomycetota</taxon>
        <taxon>Actinomycetes</taxon>
        <taxon>Micrococcales</taxon>
        <taxon>Microbacteriaceae</taxon>
        <taxon>Mycetocola</taxon>
    </lineage>
</organism>
<keyword evidence="4" id="KW-1185">Reference proteome</keyword>
<gene>
    <name evidence="3" type="ORF">D9V34_06720</name>
</gene>
<protein>
    <submittedName>
        <fullName evidence="3">Uncharacterized protein</fullName>
    </submittedName>
</protein>
<proteinExistence type="predicted"/>
<sequence length="214" mass="22724">MNEQQGTAEVDQASQAKPWFKIWWVWVIIVFAIGIIGNAIGIGKSNSADPTPVPSAATSTPSEPATASATPSPTVSAEPEAAVVEPEEPKPNEGPASEAEVLTLFQDFYKERSDSGVKIAQSITSVSFVDGVVSVTFDPASIGWTQELFDSINPFDNMAVFAGTVMAFEDEPGTRLRTAVTEVRTFLANGTSLGQHTAAELYELGTGNPYQPGR</sequence>
<accession>A0A3L7ASG4</accession>
<dbReference type="EMBL" id="RCUY01000005">
    <property type="protein sequence ID" value="RLP82935.1"/>
    <property type="molecule type" value="Genomic_DNA"/>
</dbReference>
<keyword evidence="2" id="KW-0812">Transmembrane</keyword>
<dbReference type="RefSeq" id="WP_121688075.1">
    <property type="nucleotide sequence ID" value="NZ_RCUY01000005.1"/>
</dbReference>
<evidence type="ECO:0000256" key="2">
    <source>
        <dbReference type="SAM" id="Phobius"/>
    </source>
</evidence>
<dbReference type="AlphaFoldDB" id="A0A3L7ASG4"/>
<evidence type="ECO:0000256" key="1">
    <source>
        <dbReference type="SAM" id="MobiDB-lite"/>
    </source>
</evidence>
<reference evidence="3 4" key="1">
    <citation type="submission" date="2018-10" db="EMBL/GenBank/DDBJ databases">
        <authorList>
            <person name="Li J."/>
        </authorList>
    </citation>
    <scope>NUCLEOTIDE SEQUENCE [LARGE SCALE GENOMIC DNA]</scope>
    <source>
        <strain evidence="3 4">JCM 11654</strain>
    </source>
</reference>
<dbReference type="OrthoDB" id="3240480at2"/>
<name>A0A3L7ASG4_9MICO</name>
<dbReference type="Proteomes" id="UP000269438">
    <property type="component" value="Unassembled WGS sequence"/>
</dbReference>
<evidence type="ECO:0000313" key="4">
    <source>
        <dbReference type="Proteomes" id="UP000269438"/>
    </source>
</evidence>
<comment type="caution">
    <text evidence="3">The sequence shown here is derived from an EMBL/GenBank/DDBJ whole genome shotgun (WGS) entry which is preliminary data.</text>
</comment>
<feature type="compositionally biased region" description="Low complexity" evidence="1">
    <location>
        <begin position="54"/>
        <end position="84"/>
    </location>
</feature>